<comment type="caution">
    <text evidence="1">The sequence shown here is derived from an EMBL/GenBank/DDBJ whole genome shotgun (WGS) entry which is preliminary data.</text>
</comment>
<name>A0ACB1AIB9_MELEN</name>
<dbReference type="Proteomes" id="UP001497535">
    <property type="component" value="Unassembled WGS sequence"/>
</dbReference>
<sequence>MVTHDERLIRATNCRLWIVEDENVYQIDGEFDDYRKEVLEQVEKRLASDVL</sequence>
<dbReference type="EMBL" id="CAVMJV010000081">
    <property type="protein sequence ID" value="CAK5090322.1"/>
    <property type="molecule type" value="Genomic_DNA"/>
</dbReference>
<evidence type="ECO:0000313" key="2">
    <source>
        <dbReference type="Proteomes" id="UP001497535"/>
    </source>
</evidence>
<gene>
    <name evidence="1" type="ORF">MENTE1834_LOCUS38101</name>
</gene>
<protein>
    <submittedName>
        <fullName evidence="1">Uncharacterized protein</fullName>
    </submittedName>
</protein>
<proteinExistence type="predicted"/>
<organism evidence="1 2">
    <name type="scientific">Meloidogyne enterolobii</name>
    <name type="common">Root-knot nematode worm</name>
    <name type="synonym">Meloidogyne mayaguensis</name>
    <dbReference type="NCBI Taxonomy" id="390850"/>
    <lineage>
        <taxon>Eukaryota</taxon>
        <taxon>Metazoa</taxon>
        <taxon>Ecdysozoa</taxon>
        <taxon>Nematoda</taxon>
        <taxon>Chromadorea</taxon>
        <taxon>Rhabditida</taxon>
        <taxon>Tylenchina</taxon>
        <taxon>Tylenchomorpha</taxon>
        <taxon>Tylenchoidea</taxon>
        <taxon>Meloidogynidae</taxon>
        <taxon>Meloidogyninae</taxon>
        <taxon>Meloidogyne</taxon>
    </lineage>
</organism>
<accession>A0ACB1AIB9</accession>
<reference evidence="1" key="1">
    <citation type="submission" date="2023-11" db="EMBL/GenBank/DDBJ databases">
        <authorList>
            <person name="Poullet M."/>
        </authorList>
    </citation>
    <scope>NUCLEOTIDE SEQUENCE</scope>
    <source>
        <strain evidence="1">E1834</strain>
    </source>
</reference>
<evidence type="ECO:0000313" key="1">
    <source>
        <dbReference type="EMBL" id="CAK5090322.1"/>
    </source>
</evidence>
<keyword evidence="2" id="KW-1185">Reference proteome</keyword>